<keyword evidence="6 15" id="KW-0808">Transferase</keyword>
<evidence type="ECO:0000256" key="8">
    <source>
        <dbReference type="ARBA" id="ARBA00022786"/>
    </source>
</evidence>
<gene>
    <name evidence="18" type="ORF">BCR37DRAFT_401317</name>
</gene>
<evidence type="ECO:0000313" key="19">
    <source>
        <dbReference type="Proteomes" id="UP000193685"/>
    </source>
</evidence>
<comment type="pathway">
    <text evidence="13">Phospholipid metabolism; phosphatidylcholine biosynthesis; phosphatidylcholine from phosphocholine: step 2/2.</text>
</comment>
<evidence type="ECO:0000256" key="16">
    <source>
        <dbReference type="SAM" id="Phobius"/>
    </source>
</evidence>
<sequence length="650" mass="72502">MSAPVEDERPTDEAILSFAQQVQQEAIDQLPLLSQNQPISVLAAEYAHGNPAFLQKIAALGQHARYYKTRGDGNCFYRAWLFSLFSQVRTSGDDAVAQLDKNLKACAHLLDAAGFVSIVYEDFLETTIELLHATDLHASINDPEISNAAVVYIRFVTSAYIKQHAESYMPYLDEGEVLPRWCERWVEAMDAEADHLQINGLVNALHVGVDIVYLDRSAGDEATVHQVRPDEGDAVHVVKLLYRPGHYDVLTLPLCCTVNMYLSRKNLDNLKLYKYSAIDNSPVSKYILKPFWNKFLLLFPMWLAPNMITLLGLLFVVANVLQLLYYDPGLEHGVPPWVSLGWAVSLFLYQAFDAVDGMQARRTGQSSPLGEMFDHGCDALNTTLEVLLTASTINLHQSWWAIASQFATTCNFYLTTWEEYHTGTLYLSAFSGPVEGILLVVGLHTITALYGPTFWDQRVVDKLGVASFSLVKHLPSFLRDAELKHVFLYFGGIALIANIFGSSVNVIAARRKNNLPLAPALSGLIPFFLSSGITMLFAWLNPTVVTEQCVPFLFFLGILFAYSVGLMITAHITHAPFPYFTPYFLLFPMLAGIAFNHKIGAMEARDIVWLSLGLSLGIHGSFVVDVIKEITQHLDIWCLAIKHPQAKKTS</sequence>
<dbReference type="GO" id="GO:0004843">
    <property type="term" value="F:cysteine-type deubiquitinase activity"/>
    <property type="evidence" value="ECO:0007669"/>
    <property type="project" value="UniProtKB-EC"/>
</dbReference>
<feature type="transmembrane region" description="Helical" evidence="16">
    <location>
        <begin position="486"/>
        <end position="508"/>
    </location>
</feature>
<dbReference type="OrthoDB" id="18915at2759"/>
<evidence type="ECO:0000256" key="13">
    <source>
        <dbReference type="ARBA" id="ARBA00037890"/>
    </source>
</evidence>
<dbReference type="Proteomes" id="UP000193685">
    <property type="component" value="Unassembled WGS sequence"/>
</dbReference>
<name>A0A1Y2EUT8_PROLT</name>
<protein>
    <submittedName>
        <fullName evidence="18">Peptidase C65 Otubain-domain-containing protein</fullName>
    </submittedName>
</protein>
<dbReference type="PANTHER" id="PTHR10414:SF37">
    <property type="entry name" value="BB IN A BOXCAR, ISOFORM C"/>
    <property type="match status" value="1"/>
</dbReference>
<dbReference type="FunFam" id="1.20.120.1760:FF:000012">
    <property type="entry name" value="sn-1,2-diacylglycerol cholinephosphotransferase"/>
    <property type="match status" value="1"/>
</dbReference>
<keyword evidence="7 16" id="KW-0812">Transmembrane</keyword>
<dbReference type="EMBL" id="MCFI01000029">
    <property type="protein sequence ID" value="ORY74615.1"/>
    <property type="molecule type" value="Genomic_DNA"/>
</dbReference>
<dbReference type="AlphaFoldDB" id="A0A1Y2EUT8"/>
<keyword evidence="8" id="KW-0833">Ubl conjugation pathway</keyword>
<dbReference type="Pfam" id="PF01066">
    <property type="entry name" value="CDP-OH_P_transf"/>
    <property type="match status" value="1"/>
</dbReference>
<dbReference type="Pfam" id="PF10275">
    <property type="entry name" value="Peptidase_C65"/>
    <property type="match status" value="1"/>
</dbReference>
<evidence type="ECO:0000256" key="7">
    <source>
        <dbReference type="ARBA" id="ARBA00022692"/>
    </source>
</evidence>
<evidence type="ECO:0000259" key="17">
    <source>
        <dbReference type="PROSITE" id="PS50802"/>
    </source>
</evidence>
<dbReference type="PROSITE" id="PS50802">
    <property type="entry name" value="OTU"/>
    <property type="match status" value="1"/>
</dbReference>
<feature type="transmembrane region" description="Helical" evidence="16">
    <location>
        <begin position="577"/>
        <end position="595"/>
    </location>
</feature>
<comment type="catalytic activity">
    <reaction evidence="14">
        <text>CDP-N,N-dimethylethanolamine + a 1,2-diacyl-sn-glycerol = a 1,2-diacyl-sn-glycero-3-phospho-N,N-dimethylethanolamine + CMP + H(+)</text>
        <dbReference type="Rhea" id="RHEA:33775"/>
        <dbReference type="ChEBI" id="CHEBI:15378"/>
        <dbReference type="ChEBI" id="CHEBI:17815"/>
        <dbReference type="ChEBI" id="CHEBI:60377"/>
        <dbReference type="ChEBI" id="CHEBI:64572"/>
        <dbReference type="ChEBI" id="CHEBI:65117"/>
    </reaction>
    <physiologicalReaction direction="left-to-right" evidence="14">
        <dbReference type="Rhea" id="RHEA:33776"/>
    </physiologicalReaction>
</comment>
<dbReference type="InterPro" id="IPR042467">
    <property type="entry name" value="Peptidase_C65_otubain_sub2"/>
</dbReference>
<dbReference type="GO" id="GO:0004142">
    <property type="term" value="F:diacylglycerol cholinephosphotransferase activity"/>
    <property type="evidence" value="ECO:0007669"/>
    <property type="project" value="UniProtKB-ARBA"/>
</dbReference>
<dbReference type="InterPro" id="IPR048254">
    <property type="entry name" value="CDP_ALCOHOL_P_TRANSF_CS"/>
</dbReference>
<comment type="catalytic activity">
    <reaction evidence="1">
        <text>Thiol-dependent hydrolysis of ester, thioester, amide, peptide and isopeptide bonds formed by the C-terminal Gly of ubiquitin (a 76-residue protein attached to proteins as an intracellular targeting signal).</text>
        <dbReference type="EC" id="3.4.19.12"/>
    </reaction>
</comment>
<keyword evidence="11 16" id="KW-1133">Transmembrane helix</keyword>
<dbReference type="Gene3D" id="1.20.1300.20">
    <property type="entry name" value="Peptidase C65 Otubain, subdomain 2"/>
    <property type="match status" value="1"/>
</dbReference>
<evidence type="ECO:0000256" key="11">
    <source>
        <dbReference type="ARBA" id="ARBA00022989"/>
    </source>
</evidence>
<evidence type="ECO:0000313" key="18">
    <source>
        <dbReference type="EMBL" id="ORY74615.1"/>
    </source>
</evidence>
<comment type="similarity">
    <text evidence="4 15">Belongs to the CDP-alcohol phosphatidyltransferase class-I family.</text>
</comment>
<dbReference type="Gene3D" id="1.20.120.1760">
    <property type="match status" value="1"/>
</dbReference>
<dbReference type="InterPro" id="IPR038765">
    <property type="entry name" value="Papain-like_cys_pep_sf"/>
</dbReference>
<keyword evidence="12 16" id="KW-0472">Membrane</keyword>
<keyword evidence="10" id="KW-0788">Thiol protease</keyword>
<evidence type="ECO:0000256" key="2">
    <source>
        <dbReference type="ARBA" id="ARBA00001946"/>
    </source>
</evidence>
<dbReference type="STRING" id="56484.A0A1Y2EUT8"/>
<comment type="subcellular location">
    <subcellularLocation>
        <location evidence="3">Endomembrane system</location>
        <topology evidence="3">Multi-pass membrane protein</topology>
    </subcellularLocation>
</comment>
<evidence type="ECO:0000256" key="12">
    <source>
        <dbReference type="ARBA" id="ARBA00023136"/>
    </source>
</evidence>
<dbReference type="InterPro" id="IPR019400">
    <property type="entry name" value="Peptidase_C65_otubain"/>
</dbReference>
<feature type="transmembrane region" description="Helical" evidence="16">
    <location>
        <begin position="552"/>
        <end position="570"/>
    </location>
</feature>
<dbReference type="GO" id="GO:0006508">
    <property type="term" value="P:proteolysis"/>
    <property type="evidence" value="ECO:0007669"/>
    <property type="project" value="UniProtKB-KW"/>
</dbReference>
<feature type="transmembrane region" description="Helical" evidence="16">
    <location>
        <begin position="295"/>
        <end position="322"/>
    </location>
</feature>
<dbReference type="InterPro" id="IPR042468">
    <property type="entry name" value="Peptidase_C65_otubain_sub1"/>
</dbReference>
<evidence type="ECO:0000256" key="15">
    <source>
        <dbReference type="RuleBase" id="RU003750"/>
    </source>
</evidence>
<dbReference type="InterPro" id="IPR000462">
    <property type="entry name" value="CDP-OH_P_trans"/>
</dbReference>
<dbReference type="Gene3D" id="3.30.200.60">
    <property type="entry name" value="Peptidase C65 Otubain, subdomain 1"/>
    <property type="match status" value="1"/>
</dbReference>
<evidence type="ECO:0000256" key="6">
    <source>
        <dbReference type="ARBA" id="ARBA00022679"/>
    </source>
</evidence>
<proteinExistence type="inferred from homology"/>
<dbReference type="RefSeq" id="XP_040722089.1">
    <property type="nucleotide sequence ID" value="XM_040871829.1"/>
</dbReference>
<comment type="cofactor">
    <cofactor evidence="2">
        <name>Mg(2+)</name>
        <dbReference type="ChEBI" id="CHEBI:18420"/>
    </cofactor>
</comment>
<dbReference type="CDD" id="cd22749">
    <property type="entry name" value="Otubain_C65"/>
    <property type="match status" value="1"/>
</dbReference>
<keyword evidence="9" id="KW-0378">Hydrolase</keyword>
<dbReference type="PANTHER" id="PTHR10414">
    <property type="entry name" value="ETHANOLAMINEPHOSPHOTRANSFERASE"/>
    <property type="match status" value="1"/>
</dbReference>
<reference evidence="18 19" key="1">
    <citation type="submission" date="2016-07" db="EMBL/GenBank/DDBJ databases">
        <title>Pervasive Adenine N6-methylation of Active Genes in Fungi.</title>
        <authorList>
            <consortium name="DOE Joint Genome Institute"/>
            <person name="Mondo S.J."/>
            <person name="Dannebaum R.O."/>
            <person name="Kuo R.C."/>
            <person name="Labutti K."/>
            <person name="Haridas S."/>
            <person name="Kuo A."/>
            <person name="Salamov A."/>
            <person name="Ahrendt S.R."/>
            <person name="Lipzen A."/>
            <person name="Sullivan W."/>
            <person name="Andreopoulos W.B."/>
            <person name="Clum A."/>
            <person name="Lindquist E."/>
            <person name="Daum C."/>
            <person name="Ramamoorthy G.K."/>
            <person name="Gryganskyi A."/>
            <person name="Culley D."/>
            <person name="Magnuson J.K."/>
            <person name="James T.Y."/>
            <person name="O'Malley M.A."/>
            <person name="Stajich J.E."/>
            <person name="Spatafora J.W."/>
            <person name="Visel A."/>
            <person name="Grigoriev I.V."/>
        </authorList>
    </citation>
    <scope>NUCLEOTIDE SEQUENCE [LARGE SCALE GENOMIC DNA]</scope>
    <source>
        <strain evidence="18 19">12-1054</strain>
    </source>
</reference>
<dbReference type="GeneID" id="63788428"/>
<dbReference type="PROSITE" id="PS00379">
    <property type="entry name" value="CDP_ALCOHOL_P_TRANSF"/>
    <property type="match status" value="1"/>
</dbReference>
<accession>A0A1Y2EUT8</accession>
<evidence type="ECO:0000256" key="4">
    <source>
        <dbReference type="ARBA" id="ARBA00010441"/>
    </source>
</evidence>
<dbReference type="InterPro" id="IPR014472">
    <property type="entry name" value="CHOPT"/>
</dbReference>
<evidence type="ECO:0000256" key="14">
    <source>
        <dbReference type="ARBA" id="ARBA00051857"/>
    </source>
</evidence>
<comment type="caution">
    <text evidence="18">The sequence shown here is derived from an EMBL/GenBank/DDBJ whole genome shotgun (WGS) entry which is preliminary data.</text>
</comment>
<dbReference type="GO" id="GO:0012505">
    <property type="term" value="C:endomembrane system"/>
    <property type="evidence" value="ECO:0007669"/>
    <property type="project" value="UniProtKB-SubCell"/>
</dbReference>
<dbReference type="InterPro" id="IPR043130">
    <property type="entry name" value="CDP-OH_PTrfase_TM_dom"/>
</dbReference>
<evidence type="ECO:0000256" key="10">
    <source>
        <dbReference type="ARBA" id="ARBA00022807"/>
    </source>
</evidence>
<feature type="domain" description="OTU" evidence="17">
    <location>
        <begin position="64"/>
        <end position="253"/>
    </location>
</feature>
<evidence type="ECO:0000256" key="1">
    <source>
        <dbReference type="ARBA" id="ARBA00000707"/>
    </source>
</evidence>
<organism evidence="18 19">
    <name type="scientific">Protomyces lactucae-debilis</name>
    <dbReference type="NCBI Taxonomy" id="2754530"/>
    <lineage>
        <taxon>Eukaryota</taxon>
        <taxon>Fungi</taxon>
        <taxon>Dikarya</taxon>
        <taxon>Ascomycota</taxon>
        <taxon>Taphrinomycotina</taxon>
        <taxon>Taphrinomycetes</taxon>
        <taxon>Taphrinales</taxon>
        <taxon>Protomycetaceae</taxon>
        <taxon>Protomyces</taxon>
    </lineage>
</organism>
<keyword evidence="5" id="KW-0645">Protease</keyword>
<evidence type="ECO:0000256" key="5">
    <source>
        <dbReference type="ARBA" id="ARBA00022670"/>
    </source>
</evidence>
<dbReference type="GO" id="GO:0016020">
    <property type="term" value="C:membrane"/>
    <property type="evidence" value="ECO:0007669"/>
    <property type="project" value="InterPro"/>
</dbReference>
<keyword evidence="19" id="KW-1185">Reference proteome</keyword>
<evidence type="ECO:0000256" key="3">
    <source>
        <dbReference type="ARBA" id="ARBA00004127"/>
    </source>
</evidence>
<feature type="transmembrane region" description="Helical" evidence="16">
    <location>
        <begin position="520"/>
        <end position="540"/>
    </location>
</feature>
<dbReference type="InterPro" id="IPR003323">
    <property type="entry name" value="OTU_dom"/>
</dbReference>
<feature type="transmembrane region" description="Helical" evidence="16">
    <location>
        <begin position="334"/>
        <end position="352"/>
    </location>
</feature>
<evidence type="ECO:0000256" key="9">
    <source>
        <dbReference type="ARBA" id="ARBA00022801"/>
    </source>
</evidence>
<dbReference type="SUPFAM" id="SSF54001">
    <property type="entry name" value="Cysteine proteinases"/>
    <property type="match status" value="1"/>
</dbReference>